<dbReference type="EnsemblMetazoa" id="OVOC6910.1">
    <property type="protein sequence ID" value="OVOC6910.1"/>
    <property type="gene ID" value="WBGene00243719"/>
</dbReference>
<organism evidence="1 2">
    <name type="scientific">Onchocerca volvulus</name>
    <dbReference type="NCBI Taxonomy" id="6282"/>
    <lineage>
        <taxon>Eukaryota</taxon>
        <taxon>Metazoa</taxon>
        <taxon>Ecdysozoa</taxon>
        <taxon>Nematoda</taxon>
        <taxon>Chromadorea</taxon>
        <taxon>Rhabditida</taxon>
        <taxon>Spirurina</taxon>
        <taxon>Spiruromorpha</taxon>
        <taxon>Filarioidea</taxon>
        <taxon>Onchocercidae</taxon>
        <taxon>Onchocerca</taxon>
    </lineage>
</organism>
<reference evidence="2" key="1">
    <citation type="submission" date="2013-10" db="EMBL/GenBank/DDBJ databases">
        <title>Genome sequencing of Onchocerca volvulus.</title>
        <authorList>
            <person name="Cotton J."/>
            <person name="Tsai J."/>
            <person name="Stanley E."/>
            <person name="Tracey A."/>
            <person name="Holroyd N."/>
            <person name="Lustigman S."/>
            <person name="Berriman M."/>
        </authorList>
    </citation>
    <scope>NUCLEOTIDE SEQUENCE</scope>
</reference>
<dbReference type="EMBL" id="CMVM020000181">
    <property type="status" value="NOT_ANNOTATED_CDS"/>
    <property type="molecule type" value="Genomic_DNA"/>
</dbReference>
<evidence type="ECO:0000313" key="1">
    <source>
        <dbReference type="EnsemblMetazoa" id="OVOC6910.1"/>
    </source>
</evidence>
<protein>
    <submittedName>
        <fullName evidence="1">Uncharacterized protein</fullName>
    </submittedName>
</protein>
<accession>A0A8R1TY54</accession>
<keyword evidence="2" id="KW-1185">Reference proteome</keyword>
<proteinExistence type="predicted"/>
<evidence type="ECO:0000313" key="2">
    <source>
        <dbReference type="Proteomes" id="UP000024404"/>
    </source>
</evidence>
<dbReference type="Proteomes" id="UP000024404">
    <property type="component" value="Unassembled WGS sequence"/>
</dbReference>
<sequence>MLSRIASSRLPIFQDKCSYPNTHSLQEEMDLARTIPSDDLAINSLHSVGPNNHQQAKCINPREDKQIHYKICQ</sequence>
<name>A0A8R1TY54_ONCVO</name>
<dbReference type="AlphaFoldDB" id="A0A8R1TY54"/>
<reference evidence="1" key="2">
    <citation type="submission" date="2022-06" db="UniProtKB">
        <authorList>
            <consortium name="EnsemblMetazoa"/>
        </authorList>
    </citation>
    <scope>IDENTIFICATION</scope>
</reference>